<dbReference type="InterPro" id="IPR007400">
    <property type="entry name" value="PrpF-like"/>
</dbReference>
<gene>
    <name evidence="3" type="ORF">V6242_03215</name>
</gene>
<evidence type="ECO:0000256" key="2">
    <source>
        <dbReference type="ARBA" id="ARBA00023235"/>
    </source>
</evidence>
<dbReference type="Pfam" id="PF04303">
    <property type="entry name" value="PrpF"/>
    <property type="match status" value="1"/>
</dbReference>
<evidence type="ECO:0000256" key="1">
    <source>
        <dbReference type="ARBA" id="ARBA00007673"/>
    </source>
</evidence>
<dbReference type="PANTHER" id="PTHR43709:SF3">
    <property type="entry name" value="ISOMERASE YBHH-RELATED"/>
    <property type="match status" value="1"/>
</dbReference>
<dbReference type="NCBIfam" id="NF033377">
    <property type="entry name" value="OMA_tautomer"/>
    <property type="match status" value="1"/>
</dbReference>
<sequence>MSNQGVSCMWMRGGTSKGAYFLASDLPSDETVRDALLLRVMGSPDDRQIDGIGGADPLASKVALIKKSERDDADVDYLFLQVFVDQAIVSDAQNCGNILAGVGPFSIERGLLGSDHDGEIPVRIFMQNTGQIAVARVLVKDGEVQYEGDARIDGVPGFSAALPITFKDTAGSSCGALLPTGNTVDVIDDIEVTCIDNGMPVVVMRAQDMGISGTESRETLEANEALREKLESIRLQAGPMMNLGDVMSKSVPKMTMVSAPTKGGAISTRTFIPHRCHASIGVLGAVSVATAAVLEGSPAKEVAVFTEVGHMSLEVEHPIGSMTVILDKSEDGEIGSAAILRTARKLFDGQVFMHKNGL</sequence>
<proteinExistence type="inferred from homology"/>
<keyword evidence="2 3" id="KW-0413">Isomerase</keyword>
<dbReference type="InterPro" id="IPR047687">
    <property type="entry name" value="OMA_tautomer-like"/>
</dbReference>
<protein>
    <submittedName>
        <fullName evidence="3">4-oxalomesaconate tautomerase</fullName>
        <ecNumber evidence="3">5.3.2.8</ecNumber>
    </submittedName>
</protein>
<dbReference type="Gene3D" id="3.10.310.10">
    <property type="entry name" value="Diaminopimelate Epimerase, Chain A, domain 1"/>
    <property type="match status" value="2"/>
</dbReference>
<reference evidence="3 4" key="1">
    <citation type="submission" date="2024-02" db="EMBL/GenBank/DDBJ databases">
        <title>Bacteria isolated from the canopy kelp, Nereocystis luetkeana.</title>
        <authorList>
            <person name="Pfister C.A."/>
            <person name="Younker I.T."/>
            <person name="Light S.H."/>
        </authorList>
    </citation>
    <scope>NUCLEOTIDE SEQUENCE [LARGE SCALE GENOMIC DNA]</scope>
    <source>
        <strain evidence="3 4">TI.4.07</strain>
    </source>
</reference>
<dbReference type="GO" id="GO:0016853">
    <property type="term" value="F:isomerase activity"/>
    <property type="evidence" value="ECO:0007669"/>
    <property type="project" value="UniProtKB-KW"/>
</dbReference>
<dbReference type="RefSeq" id="WP_341566290.1">
    <property type="nucleotide sequence ID" value="NZ_JBAKAR010000001.1"/>
</dbReference>
<dbReference type="SUPFAM" id="SSF54506">
    <property type="entry name" value="Diaminopimelate epimerase-like"/>
    <property type="match status" value="2"/>
</dbReference>
<comment type="caution">
    <text evidence="3">The sequence shown here is derived from an EMBL/GenBank/DDBJ whole genome shotgun (WGS) entry which is preliminary data.</text>
</comment>
<comment type="similarity">
    <text evidence="1">Belongs to the PrpF family.</text>
</comment>
<dbReference type="Proteomes" id="UP001379949">
    <property type="component" value="Unassembled WGS sequence"/>
</dbReference>
<organism evidence="3 4">
    <name type="scientific">Marinomonas arenicola</name>
    <dbReference type="NCBI Taxonomy" id="569601"/>
    <lineage>
        <taxon>Bacteria</taxon>
        <taxon>Pseudomonadati</taxon>
        <taxon>Pseudomonadota</taxon>
        <taxon>Gammaproteobacteria</taxon>
        <taxon>Oceanospirillales</taxon>
        <taxon>Oceanospirillaceae</taxon>
        <taxon>Marinomonas</taxon>
    </lineage>
</organism>
<accession>A0ABU9G0Z0</accession>
<dbReference type="EMBL" id="JBAKAR010000001">
    <property type="protein sequence ID" value="MEL0612142.1"/>
    <property type="molecule type" value="Genomic_DNA"/>
</dbReference>
<dbReference type="EC" id="5.3.2.8" evidence="3"/>
<dbReference type="PANTHER" id="PTHR43709">
    <property type="entry name" value="ACONITATE ISOMERASE-RELATED"/>
    <property type="match status" value="1"/>
</dbReference>
<evidence type="ECO:0000313" key="4">
    <source>
        <dbReference type="Proteomes" id="UP001379949"/>
    </source>
</evidence>
<name>A0ABU9G0Z0_9GAMM</name>
<keyword evidence="4" id="KW-1185">Reference proteome</keyword>
<evidence type="ECO:0000313" key="3">
    <source>
        <dbReference type="EMBL" id="MEL0612142.1"/>
    </source>
</evidence>